<organism evidence="1 2">
    <name type="scientific">Eumeta variegata</name>
    <name type="common">Bagworm moth</name>
    <name type="synonym">Eumeta japonica</name>
    <dbReference type="NCBI Taxonomy" id="151549"/>
    <lineage>
        <taxon>Eukaryota</taxon>
        <taxon>Metazoa</taxon>
        <taxon>Ecdysozoa</taxon>
        <taxon>Arthropoda</taxon>
        <taxon>Hexapoda</taxon>
        <taxon>Insecta</taxon>
        <taxon>Pterygota</taxon>
        <taxon>Neoptera</taxon>
        <taxon>Endopterygota</taxon>
        <taxon>Lepidoptera</taxon>
        <taxon>Glossata</taxon>
        <taxon>Ditrysia</taxon>
        <taxon>Tineoidea</taxon>
        <taxon>Psychidae</taxon>
        <taxon>Oiketicinae</taxon>
        <taxon>Eumeta</taxon>
    </lineage>
</organism>
<dbReference type="AlphaFoldDB" id="A0A4C1UN31"/>
<protein>
    <recommendedName>
        <fullName evidence="3">Reverse transcriptase domain-containing protein</fullName>
    </recommendedName>
</protein>
<evidence type="ECO:0008006" key="3">
    <source>
        <dbReference type="Google" id="ProtNLM"/>
    </source>
</evidence>
<dbReference type="EMBL" id="BGZK01000198">
    <property type="protein sequence ID" value="GBP27729.1"/>
    <property type="molecule type" value="Genomic_DNA"/>
</dbReference>
<keyword evidence="2" id="KW-1185">Reference proteome</keyword>
<dbReference type="OrthoDB" id="425681at2759"/>
<evidence type="ECO:0000313" key="1">
    <source>
        <dbReference type="EMBL" id="GBP27729.1"/>
    </source>
</evidence>
<reference evidence="1 2" key="1">
    <citation type="journal article" date="2019" name="Commun. Biol.">
        <title>The bagworm genome reveals a unique fibroin gene that provides high tensile strength.</title>
        <authorList>
            <person name="Kono N."/>
            <person name="Nakamura H."/>
            <person name="Ohtoshi R."/>
            <person name="Tomita M."/>
            <person name="Numata K."/>
            <person name="Arakawa K."/>
        </authorList>
    </citation>
    <scope>NUCLEOTIDE SEQUENCE [LARGE SCALE GENOMIC DNA]</scope>
</reference>
<comment type="caution">
    <text evidence="1">The sequence shown here is derived from an EMBL/GenBank/DDBJ whole genome shotgun (WGS) entry which is preliminary data.</text>
</comment>
<name>A0A4C1UN31_EUMVA</name>
<accession>A0A4C1UN31</accession>
<sequence length="89" mass="9541">MVELSVKRLLYVDAQLILALSACELRAMVTKMKDSVKKMGIKVKDALYSMVVAVQGSCGVRCGGAASAPKQNVARRCALSPALSRLSER</sequence>
<dbReference type="Proteomes" id="UP000299102">
    <property type="component" value="Unassembled WGS sequence"/>
</dbReference>
<evidence type="ECO:0000313" key="2">
    <source>
        <dbReference type="Proteomes" id="UP000299102"/>
    </source>
</evidence>
<proteinExistence type="predicted"/>
<gene>
    <name evidence="1" type="ORF">EVAR_82778_1</name>
</gene>